<dbReference type="InterPro" id="IPR057326">
    <property type="entry name" value="KR_dom"/>
</dbReference>
<evidence type="ECO:0000259" key="13">
    <source>
        <dbReference type="PROSITE" id="PS52019"/>
    </source>
</evidence>
<dbReference type="SMART" id="SM00829">
    <property type="entry name" value="PKS_ER"/>
    <property type="match status" value="1"/>
</dbReference>
<evidence type="ECO:0000256" key="4">
    <source>
        <dbReference type="ARBA" id="ARBA00022553"/>
    </source>
</evidence>
<dbReference type="InterPro" id="IPR036291">
    <property type="entry name" value="NAD(P)-bd_dom_sf"/>
</dbReference>
<reference evidence="14" key="1">
    <citation type="journal article" date="2018" name="Appl. Microbiol. Biotechnol.">
        <title>Genomic-driven discovery of an amidinohydrolase involved in the biosynthesis of mediomycin A.</title>
        <authorList>
            <person name="Sun F."/>
            <person name="Xu S."/>
            <person name="Jiang F."/>
            <person name="Liu W."/>
        </authorList>
    </citation>
    <scope>NUCLEOTIDE SEQUENCE</scope>
    <source>
        <strain evidence="14">ATCC 23936</strain>
    </source>
</reference>
<feature type="domain" description="Ketosynthase family 3 (KS3)" evidence="12">
    <location>
        <begin position="1806"/>
        <end position="2232"/>
    </location>
</feature>
<dbReference type="SMART" id="SM00827">
    <property type="entry name" value="PKS_AT"/>
    <property type="match status" value="3"/>
</dbReference>
<dbReference type="InterPro" id="IPR013154">
    <property type="entry name" value="ADH-like_N"/>
</dbReference>
<dbReference type="SMART" id="SM00826">
    <property type="entry name" value="PKS_DH"/>
    <property type="match status" value="3"/>
</dbReference>
<feature type="domain" description="Carrier" evidence="11">
    <location>
        <begin position="1709"/>
        <end position="1784"/>
    </location>
</feature>
<dbReference type="SUPFAM" id="SSF55048">
    <property type="entry name" value="Probable ACP-binding domain of malonyl-CoA ACP transacylase"/>
    <property type="match status" value="3"/>
</dbReference>
<dbReference type="PROSITE" id="PS52019">
    <property type="entry name" value="PKS_MFAS_DH"/>
    <property type="match status" value="3"/>
</dbReference>
<dbReference type="Gene3D" id="1.10.1200.10">
    <property type="entry name" value="ACP-like"/>
    <property type="match status" value="3"/>
</dbReference>
<dbReference type="FunFam" id="3.40.366.10:FF:000002">
    <property type="entry name" value="Probable polyketide synthase 2"/>
    <property type="match status" value="3"/>
</dbReference>
<feature type="active site" description="Proton acceptor; for dehydratase activity" evidence="9">
    <location>
        <position position="966"/>
    </location>
</feature>
<evidence type="ECO:0000256" key="9">
    <source>
        <dbReference type="PROSITE-ProRule" id="PRU01363"/>
    </source>
</evidence>
<dbReference type="PROSITE" id="PS01162">
    <property type="entry name" value="QOR_ZETA_CRYSTAL"/>
    <property type="match status" value="1"/>
</dbReference>
<gene>
    <name evidence="14" type="primary">cle8</name>
</gene>
<dbReference type="Gene3D" id="3.30.70.3290">
    <property type="match status" value="3"/>
</dbReference>
<dbReference type="Gene3D" id="3.90.180.10">
    <property type="entry name" value="Medium-chain alcohol dehydrogenases, catalytic domain"/>
    <property type="match status" value="1"/>
</dbReference>
<evidence type="ECO:0000256" key="10">
    <source>
        <dbReference type="SAM" id="MobiDB-lite"/>
    </source>
</evidence>
<dbReference type="InterPro" id="IPR016035">
    <property type="entry name" value="Acyl_Trfase/lysoPLipase"/>
</dbReference>
<dbReference type="Pfam" id="PF08659">
    <property type="entry name" value="KR"/>
    <property type="match status" value="3"/>
</dbReference>
<dbReference type="InterPro" id="IPR036736">
    <property type="entry name" value="ACP-like_sf"/>
</dbReference>
<keyword evidence="8" id="KW-0012">Acyltransferase</keyword>
<dbReference type="GO" id="GO:0004312">
    <property type="term" value="F:fatty acid synthase activity"/>
    <property type="evidence" value="ECO:0007669"/>
    <property type="project" value="TreeGrafter"/>
</dbReference>
<dbReference type="InterPro" id="IPR014030">
    <property type="entry name" value="Ketoacyl_synth_N"/>
</dbReference>
<feature type="domain" description="Ketosynthase family 3 (KS3)" evidence="12">
    <location>
        <begin position="33"/>
        <end position="459"/>
    </location>
</feature>
<dbReference type="InterPro" id="IPR014031">
    <property type="entry name" value="Ketoacyl_synth_C"/>
</dbReference>
<dbReference type="Pfam" id="PF13602">
    <property type="entry name" value="ADH_zinc_N_2"/>
    <property type="match status" value="1"/>
</dbReference>
<dbReference type="GO" id="GO:0008270">
    <property type="term" value="F:zinc ion binding"/>
    <property type="evidence" value="ECO:0007669"/>
    <property type="project" value="InterPro"/>
</dbReference>
<dbReference type="Pfam" id="PF08240">
    <property type="entry name" value="ADH_N"/>
    <property type="match status" value="1"/>
</dbReference>
<dbReference type="SUPFAM" id="SSF53901">
    <property type="entry name" value="Thiolase-like"/>
    <property type="match status" value="3"/>
</dbReference>
<feature type="active site" description="Proton acceptor; for dehydratase activity" evidence="9">
    <location>
        <position position="4811"/>
    </location>
</feature>
<protein>
    <submittedName>
        <fullName evidence="14">Polyketide synthase type I</fullName>
    </submittedName>
</protein>
<feature type="active site" description="Proton acceptor; for dehydratase activity" evidence="9">
    <location>
        <position position="2737"/>
    </location>
</feature>
<dbReference type="PANTHER" id="PTHR43775:SF51">
    <property type="entry name" value="INACTIVE PHENOLPHTHIOCEROL SYNTHESIS POLYKETIDE SYNTHASE TYPE I PKS1-RELATED"/>
    <property type="match status" value="1"/>
</dbReference>
<keyword evidence="3" id="KW-0596">Phosphopantetheine</keyword>
<organism evidence="14">
    <name type="scientific">Kitasatospora mediocidica</name>
    <dbReference type="NCBI Taxonomy" id="58352"/>
    <lineage>
        <taxon>Bacteria</taxon>
        <taxon>Bacillati</taxon>
        <taxon>Actinomycetota</taxon>
        <taxon>Actinomycetes</taxon>
        <taxon>Kitasatosporales</taxon>
        <taxon>Streptomycetaceae</taxon>
        <taxon>Kitasatospora</taxon>
    </lineage>
</organism>
<dbReference type="InterPro" id="IPR016036">
    <property type="entry name" value="Malonyl_transacylase_ACP-bd"/>
</dbReference>
<feature type="region of interest" description="N-terminal hotdog fold" evidence="9">
    <location>
        <begin position="2705"/>
        <end position="2830"/>
    </location>
</feature>
<feature type="region of interest" description="C-terminal hotdog fold" evidence="9">
    <location>
        <begin position="4917"/>
        <end position="5056"/>
    </location>
</feature>
<dbReference type="Pfam" id="PF00698">
    <property type="entry name" value="Acyl_transf_1"/>
    <property type="match status" value="3"/>
</dbReference>
<keyword evidence="6" id="KW-0045">Antibiotic biosynthesis</keyword>
<comment type="cofactor">
    <cofactor evidence="1">
        <name>pantetheine 4'-phosphate</name>
        <dbReference type="ChEBI" id="CHEBI:47942"/>
    </cofactor>
</comment>
<dbReference type="Pfam" id="PF08990">
    <property type="entry name" value="Docking"/>
    <property type="match status" value="1"/>
</dbReference>
<dbReference type="InterPro" id="IPR016039">
    <property type="entry name" value="Thiolase-like"/>
</dbReference>
<dbReference type="PROSITE" id="PS00012">
    <property type="entry name" value="PHOSPHOPANTETHEINE"/>
    <property type="match status" value="2"/>
</dbReference>
<dbReference type="GO" id="GO:0033068">
    <property type="term" value="P:macrolide biosynthetic process"/>
    <property type="evidence" value="ECO:0007669"/>
    <property type="project" value="UniProtKB-ARBA"/>
</dbReference>
<evidence type="ECO:0000256" key="8">
    <source>
        <dbReference type="ARBA" id="ARBA00023315"/>
    </source>
</evidence>
<dbReference type="Gene3D" id="3.10.129.110">
    <property type="entry name" value="Polyketide synthase dehydratase"/>
    <property type="match status" value="3"/>
</dbReference>
<dbReference type="InterPro" id="IPR018201">
    <property type="entry name" value="Ketoacyl_synth_AS"/>
</dbReference>
<dbReference type="Pfam" id="PF02801">
    <property type="entry name" value="Ketoacyl-synt_C"/>
    <property type="match status" value="3"/>
</dbReference>
<dbReference type="InterPro" id="IPR049900">
    <property type="entry name" value="PKS_mFAS_DH"/>
</dbReference>
<evidence type="ECO:0000259" key="11">
    <source>
        <dbReference type="PROSITE" id="PS50075"/>
    </source>
</evidence>
<dbReference type="Gene3D" id="3.40.50.11460">
    <property type="match status" value="1"/>
</dbReference>
<evidence type="ECO:0000259" key="12">
    <source>
        <dbReference type="PROSITE" id="PS52004"/>
    </source>
</evidence>
<dbReference type="InterPro" id="IPR013968">
    <property type="entry name" value="PKS_KR"/>
</dbReference>
<dbReference type="GO" id="GO:0031177">
    <property type="term" value="F:phosphopantetheine binding"/>
    <property type="evidence" value="ECO:0007669"/>
    <property type="project" value="InterPro"/>
</dbReference>
<evidence type="ECO:0000313" key="14">
    <source>
        <dbReference type="EMBL" id="AWC08662.1"/>
    </source>
</evidence>
<feature type="region of interest" description="C-terminal hotdog fold" evidence="9">
    <location>
        <begin position="1076"/>
        <end position="1215"/>
    </location>
</feature>
<dbReference type="InterPro" id="IPR055123">
    <property type="entry name" value="SpnB-like_Rossmann"/>
</dbReference>
<dbReference type="SUPFAM" id="SSF51735">
    <property type="entry name" value="NAD(P)-binding Rossmann-fold domains"/>
    <property type="match status" value="7"/>
</dbReference>
<sequence length="5702" mass="592413">MSDQDKILDYLKRVTADLHQTRQRLREVEAQEPEPIAIVGMSCRFPGGVTSPEELWRLVAAGDDAIADFPTDRGWDVDSLFDADPDQQGTSYTDKGGFLDGAGEFDAAFFGISPREAIAMDPQQRLLLETAWEVFERAGVDPATLRGSKAGVFIGTNGQDYPELMHRLPQGAEQYLLTGNAASVISGRISYTFGLEGPALTVDTACSSSLVALHLAVQALRNGECSLALTGGVTVMNSPRAFINFSRQRGLAPDGRCKAFADGADGTGWGEGVGMLLVERLSDARKNGHPVLAIVRGSAINQDGASNGLTAPNGPSQQRVIRQALTDARLTPAQVDAVEAHGTGTSLGDPIEAQALLATYGQNRPEGRPLWLGSIKSNFGHTQAAAGVAGIIKMVKAIEHGVLPQTLHVDAPSRDVDWTAGAVELLTEARPWPGTGQPRRVGISSFGVSGTNAHTVIEQAPAEDRTPEDAPESPDPADQAAPGDSIPLLVSGQSPQALRAQAERLAAHLAATPGLSLTDLGHSLATTRAALDHRAVLIAASVGGAEELLRALADGGTAADLVQGQATEGKTAFLFTGQGSQRAGMGRELYAAVPAFAEALDAVCAELDQHLERPLRDVMFDADSTELDRTGYTQPALFAIEVALFRLLDGWGVKPDFLVGHSIGELAAAHVSGVLTLADAAKLVAARGRLMQELPAGGAMIAVQAAEDEVLPLLTDRVSIAALNGPSSVVVAGDEDATVVIAEHFAAQGRKTKRLTVSHAFHSPRMDGMLDAFREVAQGVTYHPPVVPIISNLTGASVSAAEICTPDYWVRHVREAVRFTDGIGRLQAYGVSTYVELGPGGVLTAMAQDCVTTEDAAFVPLLRADRPESRALTGALAQAHVHGVRVDWTAVLAGSGGRRVELPTYAFQRELYWPEAAGPWTGDVTAAGLGSADHPLLGAAVSLADAAGFLFTGRLSLQTHPWLADHTVMDTVLLPGTAFVELAVRAGDHAGCDVLEELTLEAPLALPAQGGVQLQVAVGAPDGSGRRSLTLHSRLEESADGTGWGEGEWTRHATGVLATGATAPTADLAAWPPAGATEVPVDGLYEWLTGNGFAYGPVFQGLKAAWQQGDDVYAEVRLPESAVEEAGLFGLHPALLDAALHGVGMGSLLEPTEHGRLPFSWSGVALHAVGAAALRVRLSPNGQDTVAVLVTDESGVPVASVDALLLRPVAPEQVHAARSTFHDSLFRVDWTPAAVPAATTVAAGQWALLADAPAPELTTALPTAAAYHGLEALAEAVAAGAPVPQAVVVPVFGPAGPDAERLTADVRTALHRTLELAQAWLADDRFADSRLVIATRGAVATAADADVDDLVYAPLWGLLRSAQSENPDRFVLLDVDGRDESYRALPTALASDEPQLAVRAGTVLVPRLARVAAEAGHTVPALDPEGTALVTGATGTLGGLVARHLVAEHGVRNLLLLSRRGAAAAGADELAAELRAAGAEVTLAACDVADRDALAAVLAAVPAAHPLTAVVHTAGVLDDGILGSLTPERVDRVLPAKVDAALHLHELTQGLDLAAFVLFSAAAGTLGGPGQANYAAANTFLDALAQRRRAQGLPATALAWGLWAERSGMTGDLDDADIQRITRAGVAALSSEDGLHLLDTALAVGAPALVPMHLDLAPLRRATDASQVPALLRGLVRLPGRRVVEAGGAAPVGGLAERLLGLSVPERDKLLLELVRTQVAAVLGYAGPEAVDATRAFKELGFDSLTAVELRNRIGAVASVRLPATLVFDYPTPTLLARFLRTEILGADADGAATKATTVAVAVADDEPIAIVGMSCRYPGGVGSPEELWQLVLGAGDAISGFPTDRGWQLDGLQSDNQSEAGTSATIEGGFLYDAGEFDPDFFGINPREALAMDPHQRLLLETSWEVFERAGIDPATVRGSKTGVFAGVMYHDYLSRLTALPEGLEGYLGTGTAGSVASGRIAYTFGLEGPAVTIDTACSSSLVALHLAAQALRNGECTMALAGGVTVMATPDTFVDFSRQGGLSTSGRCKSFAAAADGTGWSEGVGMLLVERLSDARKNGHPVLAVVRGTAVNQDGASNGLTAPNGPSQQRVIRAALAGAGVSAADVDVVEAHGTGTTLGDPIEAQALLATYGQERPEGQPLLLGSIKSNIGHTQAAAGVAGIIKMVMAMRHGVLPKTLHVDEPSPHVDWSAGAVSLLTESVAWPETGRPRRAGISSFGVSGTNAHTIIEQAPEPEAVPEPTPAAPPRAAGAVPWMLSAKSVPALRDQAARLRAHLDDATEITPADLGYSLAVTRAALDHRAVVVGADRAALTAGLEALARGESAASVVEGAVAGGRTAFLFTGQGSQRLGMGRELYDAFPVFADALDEVCVELDAHLELPLKSVLFGEDAAALDRTGFTQPALFAVEVALFRLVEAWGITPDFLSGHSIGELAAAHVAGVLSLADASKLVAARGRLMQELPAGGAMIAVQASEDEVLPLLTERVSIAALNGPSSVVVAGDEDAAAAIAEHFEAQGRKTKRLTVSHAFHSPRMDGMLDAFRAVAEELSYAAPKIPIVSNLTGAPVSAEEITDPEFWVRHVREAVRFLDGIRALEAQGVTTFVELGPDGILTAMAQDCVTGEDTALFATLRKGRPEAESLTHAVARAHTRGLLVDWEAYFSGTGAARVEPITLPTYAFQRRRFWLRSPAGAVGDVESAGLGRADHPLLGAAVELADSDGFLFTGRLSLETHPWLADHAVMGTVLLPGTAFVELAIRAGDQVGCDRLDELTIEAPLILPERGALQLQIVVGAAHDANHRTVELYSRAQDATLEEPWIRHASGVLTTGAPQPSFDLTEWPPPGAQAVPVEGLYEHLAQGGFAYGPVFQGLKAAWLRGEEVFAEVELAEERRSEAAAFGLHPALLDAALHSTFARPDGDEQGRLPFSWSGVSLYAVGAGALRVRLSPVGDDGMTLELADGTGAPVAAVEHLALRPVGSGTLGGGRSAAYHEALFRLDWATVPTTAAADTTPWAVLGADAPAGLTSGSAVHADLAALGAAVEAGAEAPAYVLAYRAPRQSGDDPTAAAHTAVRDALALVQEWLEDERFAASKLVLVTQGAVATQGDTGVHDLAHAPVWGLVRSAQSENPDRLVLADLDGDTASYGTLAAALASGEPQFALRHGTVHAPRLARVAAAGAMVPPADEPAWRLDILDKGTLENLTLLPAPEATAPLEAGQVRVAVRAAGLNFRDVLNALGMYPGDAGLMGSEGAGVVLETGPGVTDLAPGDRVMGMLPGGFGPLVVADRRMIAPMPAGWSFAEAASVPIVFMTAYYALRDLAGLKGGESLLVHAAAGGVGMAAVQLARHWDVDVFATASPGKWDTLRSLGLADDRIASSRDLAFEEKFREVSDGRGVDVVLDSLAREFVDASLRLLPRGGRFVEMGKTDVRVPEEVAAEYAGVSYQSFDLTEAGLDRIQEMLRELLELFESGALRALPVTSWDVRQAPDAFRHLSQARHIGKVVLTVPAAWNPDGTVLITGGTGTLGGLVARHAVTERGARHLLLTSRRGEQAAGAAELAAELRALGAEVTIAACDVADREALAATLAAVPAAHPLTAVVHTAGVLDDGVLGSLTPERLTKVLRPKVDAAWNLHELTEGLDLADFVLFSSSAGTFGGAGQANYAAANSFLDALARHRRGRGLAATSLAWGLWAEASGMTGELDETDKSRMSRSGVLGLSSAEGLALFDTAHEVGEALLVPMQLDLAPLAGAPVDMVPALLRGLVRGGTARRTAGTGAASDGTSLVERLVRLDAAERDAALLELVRTQVAVVLGHDSPDAVEAGRAFKDLGFDSLTAVEFRNRLGSAAGLRLPATLVFDYPSPTALVGYLRDELLGSEAAVALSAQTAAGAGADDDPIAIVAMSCRFPGDVRTPEDLWELLAEGRDGIAHLPAERGWDIEGLYDPDPDRPGTSYAREGGFVYDAHHFDPSFFGINPREALAMDPQQRLLLETGWEAFERAGIDPVGLRGKQVGVFVGQMHNDYVSRLQTFPEGVEGYLGTGGSSSIASGRVSYAFGLEGPAVTIDTACSSSLVALHLAAQALRNGECSLALAGGVTIITTPTVFTEFSRQRGLAANGRCKPFAAAADGTAWGEGVGMLLVERLSDARKNGHQVLAVVRGTAVNQDGASNGLTAPNGPSQQRVIRQALANAGLSAADVDAVEAHGTGTTLGDPIEAQALLATYGQEHAPEQPLYLGSIKSNFGHTQAAAGVAGIIKMVLAMRHGLLPKSLHIDEPSPHVDWEAGAVELLAESRPWPETGRARRAGVSSFGMSGTNAHAIIEQAPVEAPAPAEAPVAKPGVLPWVLSARTPEALRAQGARLRAHLDTAEPAVPVADIGHALATGRASFEHRAVLVAGDRDGFLAGLDALAEGRTAASVTLGQAADGRTAFLFTGQGSQRLGMGRELYGTYPVFATALDEVCDELDRHLEQPLKTVVFGDDAELLNRTAFTQPALFAVEVALFRLVESWGLKADFLSGHSIGELAAAHAAGVLSLPDAAKLVAARGRLMQELPTGGVMIAVQASEDEVAPLTGKRVGIAAVNGPASVVIAGDEDAALEIAAAFEAQGRKTKRLTVSHAFHSPHMDAMLDAFGEVAKSLSYAAPRIPVVSNLTGGVVSAEEITDPGFWVRHVREAVRFLDGMRTLEAQGVTTFVELGPDGVLTAMAQDCVTGDGLSFLPVLRSGRPEPETFVTALGGSHARGADLDWAAVHPGAGRRVELPTYAFQRQPFWLQAGSAGGDASSIGLHAADHPLLGAALELPDSDGVAFTGRLSLATHGWLADHAVMGAVLLPGTAFVELALRAGEHVGCDLLDELTLEAPLILPEQGGVQLRLSLAAPDEAGRRALTLHSRAESAASDEPWLRHATGVLAAGGGTEPSSEPGAWPPADAEPVATDGLYEGLADSGFGYGPVFQGLTAAWKRGEEVFAEVRLPEESGADAKAFGLHPALLDAALHALGLAAAESGGGQGRVPFSWTGVSLHAVGASALRVRISPAGNGSVSLELADVTGAPVASVQSLALRTVAPEQLGADGAGSAVKDALFRVDWAPVHAAQAEAVSAARWAAVGSDALGLTAHPDLAALAAAIEAGDEAPEYVFYVPGARPFAQGTDTPAMAHQVSADVLDVVQGWLADERFAAARLVVLTSRSVIAADGDSMMHVSSAAALGLARTAQQENPDRIVLVDIDGRGDLHTVVAAALAAGEPQVAVRDGAVLAPRLARTAPEASEAGAAAWDTDGTVLVTGAGGMLGGLVARHLVAEHGVRHLLLVGRRGQDTPGALELGDELARSGATVTWAACDVADREALAAVLAAVPAGRPLTGVVHTAGVLDDGVIGSLTPERLAHVFRPKVDAAWNLHELTRDLDLSAFVLFSSAAGVFGGAGQGNYAAANSFLDALAQWRGENGLPATSLAWGLWAEGGMGGELDETEIARIRRGGVVAITAERGLELFDASVRTDEASLVPMPLDLAALRAQAGAGMLPPLFRGLVRTPVRRAAESAAATAAGTEALLQRLAALTGPEREEALVQLVCAQVAAVLGYPGPEAVDPARSFSEVGFDSLTAVELRNRLGSATGVRLPATLIFDYPTPEALVRFLSGELVPDDANAVTPLLAELDRLDASLSGAAPDDEGRTRITARLQALLAKWSDDRAPEDGADATDEIESATDDDLFEFIGKEFGIS</sequence>
<evidence type="ECO:0000256" key="5">
    <source>
        <dbReference type="ARBA" id="ARBA00022679"/>
    </source>
</evidence>
<dbReference type="EMBL" id="MF139773">
    <property type="protein sequence ID" value="AWC08662.1"/>
    <property type="molecule type" value="Genomic_DNA"/>
</dbReference>
<evidence type="ECO:0000256" key="6">
    <source>
        <dbReference type="ARBA" id="ARBA00023194"/>
    </source>
</evidence>
<dbReference type="FunFam" id="3.90.180.10:FF:000032">
    <property type="entry name" value="Probable polyketide synthase pks1"/>
    <property type="match status" value="1"/>
</dbReference>
<dbReference type="SUPFAM" id="SSF47336">
    <property type="entry name" value="ACP-like"/>
    <property type="match status" value="3"/>
</dbReference>
<dbReference type="PANTHER" id="PTHR43775">
    <property type="entry name" value="FATTY ACID SYNTHASE"/>
    <property type="match status" value="1"/>
</dbReference>
<dbReference type="InterPro" id="IPR020843">
    <property type="entry name" value="ER"/>
</dbReference>
<dbReference type="Pfam" id="PF00550">
    <property type="entry name" value="PP-binding"/>
    <property type="match status" value="3"/>
</dbReference>
<proteinExistence type="predicted"/>
<dbReference type="InterPro" id="IPR049551">
    <property type="entry name" value="PKS_DH_C"/>
</dbReference>
<feature type="domain" description="PKS/mFAS DH" evidence="13">
    <location>
        <begin position="4779"/>
        <end position="5056"/>
    </location>
</feature>
<feature type="domain" description="Ketosynthase family 3 (KS3)" evidence="12">
    <location>
        <begin position="3887"/>
        <end position="4313"/>
    </location>
</feature>
<dbReference type="GO" id="GO:0006633">
    <property type="term" value="P:fatty acid biosynthetic process"/>
    <property type="evidence" value="ECO:0007669"/>
    <property type="project" value="InterPro"/>
</dbReference>
<dbReference type="InterPro" id="IPR020807">
    <property type="entry name" value="PKS_DH"/>
</dbReference>
<evidence type="ECO:0000256" key="1">
    <source>
        <dbReference type="ARBA" id="ARBA00001957"/>
    </source>
</evidence>
<dbReference type="CDD" id="cd00833">
    <property type="entry name" value="PKS"/>
    <property type="match status" value="3"/>
</dbReference>
<feature type="domain" description="Carrier" evidence="11">
    <location>
        <begin position="3791"/>
        <end position="3866"/>
    </location>
</feature>
<dbReference type="Pfam" id="PF14765">
    <property type="entry name" value="PS-DH"/>
    <property type="match status" value="3"/>
</dbReference>
<feature type="domain" description="Carrier" evidence="11">
    <location>
        <begin position="5543"/>
        <end position="5621"/>
    </location>
</feature>
<dbReference type="InterPro" id="IPR020841">
    <property type="entry name" value="PKS_Beta-ketoAc_synthase_dom"/>
</dbReference>
<feature type="region of interest" description="N-terminal hotdog fold" evidence="9">
    <location>
        <begin position="4779"/>
        <end position="4904"/>
    </location>
</feature>
<evidence type="ECO:0000256" key="2">
    <source>
        <dbReference type="ARBA" id="ARBA00004792"/>
    </source>
</evidence>
<dbReference type="PROSITE" id="PS52004">
    <property type="entry name" value="KS3_2"/>
    <property type="match status" value="3"/>
</dbReference>
<dbReference type="PROSITE" id="PS00606">
    <property type="entry name" value="KS3_1"/>
    <property type="match status" value="3"/>
</dbReference>
<evidence type="ECO:0000256" key="7">
    <source>
        <dbReference type="ARBA" id="ARBA00023268"/>
    </source>
</evidence>
<dbReference type="Gene3D" id="3.40.366.10">
    <property type="entry name" value="Malonyl-Coenzyme A Acyl Carrier Protein, domain 2"/>
    <property type="match status" value="3"/>
</dbReference>
<dbReference type="FunFam" id="3.40.47.10:FF:000019">
    <property type="entry name" value="Polyketide synthase type I"/>
    <property type="match status" value="3"/>
</dbReference>
<dbReference type="InterPro" id="IPR011032">
    <property type="entry name" value="GroES-like_sf"/>
</dbReference>
<feature type="active site" description="Proton donor; for dehydratase activity" evidence="9">
    <location>
        <position position="1137"/>
    </location>
</feature>
<dbReference type="SMART" id="SM00823">
    <property type="entry name" value="PKS_PP"/>
    <property type="match status" value="3"/>
</dbReference>
<keyword evidence="7" id="KW-0511">Multifunctional enzyme</keyword>
<feature type="domain" description="PKS/mFAS DH" evidence="13">
    <location>
        <begin position="2705"/>
        <end position="2979"/>
    </location>
</feature>
<keyword evidence="4" id="KW-0597">Phosphoprotein</keyword>
<dbReference type="InterPro" id="IPR014043">
    <property type="entry name" value="Acyl_transferase_dom"/>
</dbReference>
<keyword evidence="5" id="KW-0808">Transferase</keyword>
<dbReference type="Pfam" id="PF00109">
    <property type="entry name" value="ketoacyl-synt"/>
    <property type="match status" value="3"/>
</dbReference>
<dbReference type="FunFam" id="3.40.50.720:FF:000209">
    <property type="entry name" value="Polyketide synthase Pks12"/>
    <property type="match status" value="1"/>
</dbReference>
<dbReference type="InterPro" id="IPR015083">
    <property type="entry name" value="NorB/c/GfsB-D-like_docking"/>
</dbReference>
<dbReference type="InterPro" id="IPR050091">
    <property type="entry name" value="PKS_NRPS_Biosynth_Enz"/>
</dbReference>
<dbReference type="GO" id="GO:0016491">
    <property type="term" value="F:oxidoreductase activity"/>
    <property type="evidence" value="ECO:0007669"/>
    <property type="project" value="InterPro"/>
</dbReference>
<dbReference type="CDD" id="cd05195">
    <property type="entry name" value="enoyl_red"/>
    <property type="match status" value="1"/>
</dbReference>
<feature type="region of interest" description="C-terminal hotdog fold" evidence="9">
    <location>
        <begin position="2842"/>
        <end position="2979"/>
    </location>
</feature>
<dbReference type="InterPro" id="IPR002364">
    <property type="entry name" value="Quin_OxRdtase/zeta-crystal_CS"/>
</dbReference>
<feature type="region of interest" description="Disordered" evidence="10">
    <location>
        <begin position="460"/>
        <end position="490"/>
    </location>
</feature>
<dbReference type="Pfam" id="PF22953">
    <property type="entry name" value="SpnB_Rossmann"/>
    <property type="match status" value="3"/>
</dbReference>
<feature type="region of interest" description="N-terminal hotdog fold" evidence="9">
    <location>
        <begin position="934"/>
        <end position="1064"/>
    </location>
</feature>
<comment type="pathway">
    <text evidence="2">Antibiotic biosynthesis.</text>
</comment>
<dbReference type="SUPFAM" id="SSF50129">
    <property type="entry name" value="GroES-like"/>
    <property type="match status" value="1"/>
</dbReference>
<evidence type="ECO:0000256" key="3">
    <source>
        <dbReference type="ARBA" id="ARBA00022450"/>
    </source>
</evidence>
<dbReference type="InterPro" id="IPR042104">
    <property type="entry name" value="PKS_dehydratase_sf"/>
</dbReference>
<dbReference type="InterPro" id="IPR006162">
    <property type="entry name" value="Ppantetheine_attach_site"/>
</dbReference>
<dbReference type="SMART" id="SM00825">
    <property type="entry name" value="PKS_KS"/>
    <property type="match status" value="3"/>
</dbReference>
<dbReference type="SUPFAM" id="SSF52151">
    <property type="entry name" value="FabD/lysophospholipase-like"/>
    <property type="match status" value="3"/>
</dbReference>
<dbReference type="Pfam" id="PF16197">
    <property type="entry name" value="KAsynt_C_assoc"/>
    <property type="match status" value="3"/>
</dbReference>
<dbReference type="Pfam" id="PF21089">
    <property type="entry name" value="PKS_DH_N"/>
    <property type="match status" value="3"/>
</dbReference>
<dbReference type="InterPro" id="IPR020806">
    <property type="entry name" value="PKS_PP-bd"/>
</dbReference>
<dbReference type="FunFam" id="1.10.1200.10:FF:000007">
    <property type="entry name" value="Probable polyketide synthase pks17"/>
    <property type="match status" value="3"/>
</dbReference>
<dbReference type="CDD" id="cd08956">
    <property type="entry name" value="KR_3_FAS_SDR_x"/>
    <property type="match status" value="3"/>
</dbReference>
<accession>A0A2S0XA10</accession>
<dbReference type="SMART" id="SM01294">
    <property type="entry name" value="PKS_PP_betabranch"/>
    <property type="match status" value="3"/>
</dbReference>
<name>A0A2S0XA10_9ACTN</name>
<dbReference type="InterPro" id="IPR009081">
    <property type="entry name" value="PP-bd_ACP"/>
</dbReference>
<dbReference type="InterPro" id="IPR049552">
    <property type="entry name" value="PKS_DH_N"/>
</dbReference>
<dbReference type="GO" id="GO:0004315">
    <property type="term" value="F:3-oxoacyl-[acyl-carrier-protein] synthase activity"/>
    <property type="evidence" value="ECO:0007669"/>
    <property type="project" value="InterPro"/>
</dbReference>
<dbReference type="Gene3D" id="3.40.47.10">
    <property type="match status" value="3"/>
</dbReference>
<dbReference type="InterPro" id="IPR001227">
    <property type="entry name" value="Ac_transferase_dom_sf"/>
</dbReference>
<feature type="active site" description="Proton donor; for dehydratase activity" evidence="9">
    <location>
        <position position="4978"/>
    </location>
</feature>
<dbReference type="PROSITE" id="PS50075">
    <property type="entry name" value="CARRIER"/>
    <property type="match status" value="3"/>
</dbReference>
<dbReference type="InterPro" id="IPR032821">
    <property type="entry name" value="PKS_assoc"/>
</dbReference>
<dbReference type="Gene3D" id="3.40.50.720">
    <property type="entry name" value="NAD(P)-binding Rossmann-like Domain"/>
    <property type="match status" value="3"/>
</dbReference>
<feature type="active site" description="Proton donor; for dehydratase activity" evidence="9">
    <location>
        <position position="2903"/>
    </location>
</feature>
<feature type="domain" description="PKS/mFAS DH" evidence="13">
    <location>
        <begin position="934"/>
        <end position="1215"/>
    </location>
</feature>
<dbReference type="SMART" id="SM00822">
    <property type="entry name" value="PKS_KR"/>
    <property type="match status" value="3"/>
</dbReference>